<keyword evidence="5" id="KW-0862">Zinc</keyword>
<evidence type="ECO:0000256" key="6">
    <source>
        <dbReference type="ARBA" id="ARBA00023015"/>
    </source>
</evidence>
<evidence type="ECO:0000313" key="11">
    <source>
        <dbReference type="EMBL" id="CAH2083738.1"/>
    </source>
</evidence>
<gene>
    <name evidence="11" type="ORF">EEDITHA_LOCUS379</name>
</gene>
<evidence type="ECO:0000259" key="10">
    <source>
        <dbReference type="PROSITE" id="PS50157"/>
    </source>
</evidence>
<dbReference type="GO" id="GO:0008270">
    <property type="term" value="F:zinc ion binding"/>
    <property type="evidence" value="ECO:0007669"/>
    <property type="project" value="UniProtKB-KW"/>
</dbReference>
<name>A0AAU9TB09_EUPED</name>
<dbReference type="EMBL" id="CAKOGL010000001">
    <property type="protein sequence ID" value="CAH2083738.1"/>
    <property type="molecule type" value="Genomic_DNA"/>
</dbReference>
<feature type="domain" description="C2H2-type" evidence="10">
    <location>
        <begin position="395"/>
        <end position="423"/>
    </location>
</feature>
<dbReference type="Pfam" id="PF00096">
    <property type="entry name" value="zf-C2H2"/>
    <property type="match status" value="2"/>
</dbReference>
<dbReference type="InterPro" id="IPR050636">
    <property type="entry name" value="C2H2-ZF_domain-containing"/>
</dbReference>
<keyword evidence="4 9" id="KW-0863">Zinc-finger</keyword>
<evidence type="ECO:0000256" key="3">
    <source>
        <dbReference type="ARBA" id="ARBA00022737"/>
    </source>
</evidence>
<evidence type="ECO:0000256" key="8">
    <source>
        <dbReference type="ARBA" id="ARBA00023242"/>
    </source>
</evidence>
<dbReference type="Gene3D" id="3.30.160.60">
    <property type="entry name" value="Classic Zinc Finger"/>
    <property type="match status" value="6"/>
</dbReference>
<dbReference type="FunFam" id="3.30.160.60:FF:000557">
    <property type="entry name" value="zinc finger and SCAN domain-containing protein 29"/>
    <property type="match status" value="1"/>
</dbReference>
<dbReference type="GO" id="GO:0005634">
    <property type="term" value="C:nucleus"/>
    <property type="evidence" value="ECO:0007669"/>
    <property type="project" value="UniProtKB-SubCell"/>
</dbReference>
<dbReference type="InterPro" id="IPR036236">
    <property type="entry name" value="Znf_C2H2_sf"/>
</dbReference>
<dbReference type="PANTHER" id="PTHR47772">
    <property type="entry name" value="ZINC FINGER PROTEIN 200"/>
    <property type="match status" value="1"/>
</dbReference>
<dbReference type="AlphaFoldDB" id="A0AAU9TB09"/>
<comment type="subcellular location">
    <subcellularLocation>
        <location evidence="1">Nucleus</location>
    </subcellularLocation>
</comment>
<dbReference type="SMART" id="SM00355">
    <property type="entry name" value="ZnF_C2H2"/>
    <property type="match status" value="11"/>
</dbReference>
<keyword evidence="6" id="KW-0805">Transcription regulation</keyword>
<organism evidence="11 12">
    <name type="scientific">Euphydryas editha</name>
    <name type="common">Edith's checkerspot</name>
    <dbReference type="NCBI Taxonomy" id="104508"/>
    <lineage>
        <taxon>Eukaryota</taxon>
        <taxon>Metazoa</taxon>
        <taxon>Ecdysozoa</taxon>
        <taxon>Arthropoda</taxon>
        <taxon>Hexapoda</taxon>
        <taxon>Insecta</taxon>
        <taxon>Pterygota</taxon>
        <taxon>Neoptera</taxon>
        <taxon>Endopterygota</taxon>
        <taxon>Lepidoptera</taxon>
        <taxon>Glossata</taxon>
        <taxon>Ditrysia</taxon>
        <taxon>Papilionoidea</taxon>
        <taxon>Nymphalidae</taxon>
        <taxon>Nymphalinae</taxon>
        <taxon>Euphydryas</taxon>
    </lineage>
</organism>
<keyword evidence="2" id="KW-0479">Metal-binding</keyword>
<protein>
    <recommendedName>
        <fullName evidence="10">C2H2-type domain-containing protein</fullName>
    </recommendedName>
</protein>
<keyword evidence="3" id="KW-0677">Repeat</keyword>
<feature type="domain" description="C2H2-type" evidence="10">
    <location>
        <begin position="484"/>
        <end position="510"/>
    </location>
</feature>
<dbReference type="PROSITE" id="PS50157">
    <property type="entry name" value="ZINC_FINGER_C2H2_2"/>
    <property type="match status" value="6"/>
</dbReference>
<dbReference type="PROSITE" id="PS00028">
    <property type="entry name" value="ZINC_FINGER_C2H2_1"/>
    <property type="match status" value="7"/>
</dbReference>
<accession>A0AAU9TB09</accession>
<evidence type="ECO:0000256" key="1">
    <source>
        <dbReference type="ARBA" id="ARBA00004123"/>
    </source>
</evidence>
<dbReference type="Proteomes" id="UP001153954">
    <property type="component" value="Unassembled WGS sequence"/>
</dbReference>
<evidence type="ECO:0000256" key="4">
    <source>
        <dbReference type="ARBA" id="ARBA00022771"/>
    </source>
</evidence>
<feature type="domain" description="C2H2-type" evidence="10">
    <location>
        <begin position="333"/>
        <end position="355"/>
    </location>
</feature>
<dbReference type="PANTHER" id="PTHR47772:SF13">
    <property type="entry name" value="GASTRULA ZINC FINGER PROTEIN XLCGF49.1-LIKE-RELATED"/>
    <property type="match status" value="1"/>
</dbReference>
<feature type="domain" description="C2H2-type" evidence="10">
    <location>
        <begin position="424"/>
        <end position="452"/>
    </location>
</feature>
<sequence>MCWECRAVLRNSEKFLLKAIKSHEFLNGYSTRTVQVESLSNLSTVFINCYEIKEVREDSETETNLKSNELSSQVEIELKEENSTNDEKFDDDYEDVKEDFEIERDIKNEIEISTNNEDFKVDIKDETKVETEEETKENTKDKTREEKMQSMKTKFKIINLTDEDVDLSKAYKIVAIDDKERLYWMERDKTARNYRTMAYKCELCITGYAKKKYYDMHLAKFHSKSSGKFECEICMRKYKDKTKLTDDIRKHFIKYVCLLCDYEDRRSWKLKWHIKTHKRAVMCLTCGLKFGTHHNFYEHYRRLHSKVICDYCGKKWNKKQRLIKHIKLRHSQHRCEICNRNYMSFDALTNHNKIHHVLSRTEESYCVECNIQFDNITKYTVHLKTSVKHKTYPGVPCPVCNKVYQKKCYMTNHYRHVHLKKTPHYCDKCSRYFLNSYRLRLHKERTHDKIPPAKDKMCSHCGRGFATNRILNNHIRTHTGERPFECDICSAKFAQKTALTVHRRSIHKLK</sequence>
<dbReference type="Pfam" id="PF13912">
    <property type="entry name" value="zf-C2H2_6"/>
    <property type="match status" value="1"/>
</dbReference>
<evidence type="ECO:0000256" key="2">
    <source>
        <dbReference type="ARBA" id="ARBA00022723"/>
    </source>
</evidence>
<evidence type="ECO:0000256" key="5">
    <source>
        <dbReference type="ARBA" id="ARBA00022833"/>
    </source>
</evidence>
<proteinExistence type="predicted"/>
<keyword evidence="8" id="KW-0539">Nucleus</keyword>
<evidence type="ECO:0000313" key="12">
    <source>
        <dbReference type="Proteomes" id="UP001153954"/>
    </source>
</evidence>
<evidence type="ECO:0000256" key="7">
    <source>
        <dbReference type="ARBA" id="ARBA00023163"/>
    </source>
</evidence>
<reference evidence="11" key="1">
    <citation type="submission" date="2022-03" db="EMBL/GenBank/DDBJ databases">
        <authorList>
            <person name="Tunstrom K."/>
        </authorList>
    </citation>
    <scope>NUCLEOTIDE SEQUENCE</scope>
</reference>
<dbReference type="FunFam" id="3.30.160.60:FF:000100">
    <property type="entry name" value="Zinc finger 45-like"/>
    <property type="match status" value="1"/>
</dbReference>
<dbReference type="InterPro" id="IPR013087">
    <property type="entry name" value="Znf_C2H2_type"/>
</dbReference>
<comment type="caution">
    <text evidence="11">The sequence shown here is derived from an EMBL/GenBank/DDBJ whole genome shotgun (WGS) entry which is preliminary data.</text>
</comment>
<feature type="domain" description="C2H2-type" evidence="10">
    <location>
        <begin position="456"/>
        <end position="483"/>
    </location>
</feature>
<evidence type="ECO:0000256" key="9">
    <source>
        <dbReference type="PROSITE-ProRule" id="PRU00042"/>
    </source>
</evidence>
<feature type="domain" description="C2H2-type" evidence="10">
    <location>
        <begin position="307"/>
        <end position="335"/>
    </location>
</feature>
<dbReference type="SUPFAM" id="SSF57667">
    <property type="entry name" value="beta-beta-alpha zinc fingers"/>
    <property type="match status" value="3"/>
</dbReference>
<keyword evidence="12" id="KW-1185">Reference proteome</keyword>
<keyword evidence="7" id="KW-0804">Transcription</keyword>